<dbReference type="InterPro" id="IPR000682">
    <property type="entry name" value="PCMT"/>
</dbReference>
<evidence type="ECO:0000313" key="8">
    <source>
        <dbReference type="EMBL" id="NEV93727.1"/>
    </source>
</evidence>
<comment type="function">
    <text evidence="7">Catalyzes the methyl esterification of L-isoaspartyl residues in peptides and proteins that result from spontaneous decomposition of normal L-aspartyl and L-asparaginyl residues. It plays a role in the repair and/or degradation of damaged proteins.</text>
</comment>
<keyword evidence="4 7" id="KW-0489">Methyltransferase</keyword>
<protein>
    <recommendedName>
        <fullName evidence="7">Protein-L-isoaspartate O-methyltransferase</fullName>
        <ecNumber evidence="7">2.1.1.77</ecNumber>
    </recommendedName>
    <alternativeName>
        <fullName evidence="7">L-isoaspartyl protein carboxyl methyltransferase</fullName>
    </alternativeName>
    <alternativeName>
        <fullName evidence="7">Protein L-isoaspartyl methyltransferase</fullName>
    </alternativeName>
    <alternativeName>
        <fullName evidence="7">Protein-beta-aspartate methyltransferase</fullName>
        <shortName evidence="7">PIMT</shortName>
    </alternativeName>
</protein>
<dbReference type="EC" id="2.1.1.77" evidence="7"/>
<keyword evidence="9" id="KW-1185">Reference proteome</keyword>
<dbReference type="CDD" id="cd02440">
    <property type="entry name" value="AdoMet_MTases"/>
    <property type="match status" value="1"/>
</dbReference>
<dbReference type="GO" id="GO:0005737">
    <property type="term" value="C:cytoplasm"/>
    <property type="evidence" value="ECO:0007669"/>
    <property type="project" value="UniProtKB-SubCell"/>
</dbReference>
<dbReference type="Gene3D" id="3.40.50.150">
    <property type="entry name" value="Vaccinia Virus protein VP39"/>
    <property type="match status" value="1"/>
</dbReference>
<feature type="active site" evidence="7">
    <location>
        <position position="59"/>
    </location>
</feature>
<keyword evidence="5 7" id="KW-0808">Transferase</keyword>
<dbReference type="FunFam" id="3.40.50.150:FF:000010">
    <property type="entry name" value="Protein-L-isoaspartate O-methyltransferase"/>
    <property type="match status" value="1"/>
</dbReference>
<proteinExistence type="inferred from homology"/>
<name>A0A6B3R3M7_9FLAO</name>
<dbReference type="NCBIfam" id="TIGR00080">
    <property type="entry name" value="pimt"/>
    <property type="match status" value="1"/>
</dbReference>
<comment type="subcellular location">
    <subcellularLocation>
        <location evidence="1 7">Cytoplasm</location>
    </subcellularLocation>
</comment>
<reference evidence="8 9" key="1">
    <citation type="submission" date="2020-02" db="EMBL/GenBank/DDBJ databases">
        <title>Flavobacteriaceae Psychroflexus bacterium YR1-1, complete genome.</title>
        <authorList>
            <person name="Li Y."/>
            <person name="Wu S."/>
        </authorList>
    </citation>
    <scope>NUCLEOTIDE SEQUENCE [LARGE SCALE GENOMIC DNA]</scope>
    <source>
        <strain evidence="8 9">YR1-1</strain>
    </source>
</reference>
<comment type="similarity">
    <text evidence="2 7">Belongs to the methyltransferase superfamily. L-isoaspartyl/D-aspartyl protein methyltransferase family.</text>
</comment>
<evidence type="ECO:0000256" key="7">
    <source>
        <dbReference type="HAMAP-Rule" id="MF_00090"/>
    </source>
</evidence>
<dbReference type="NCBIfam" id="NF001453">
    <property type="entry name" value="PRK00312.1"/>
    <property type="match status" value="1"/>
</dbReference>
<dbReference type="PROSITE" id="PS01279">
    <property type="entry name" value="PCMT"/>
    <property type="match status" value="1"/>
</dbReference>
<evidence type="ECO:0000313" key="9">
    <source>
        <dbReference type="Proteomes" id="UP000478505"/>
    </source>
</evidence>
<sequence>MMSTKKDMIERQLKNRDIEDPAVLKAMEEVDRKLFVPDDMKDKAYQDSPLPIGKSQTISQPYIVAYMAQALDLKEDDKVLEIGTGCGYNAAVLSRLVNKVYSVEIIEWLADLAKENLGKTDHDNIETRHADGYEGWPEKGPFDAIQLTAAPPKIPETLKKQLKIGGKLLAPVGTSSQRLVLIERLEEDKFEEKDLLMVRFVPMTGQAQKE</sequence>
<evidence type="ECO:0000256" key="4">
    <source>
        <dbReference type="ARBA" id="ARBA00022603"/>
    </source>
</evidence>
<dbReference type="PANTHER" id="PTHR11579">
    <property type="entry name" value="PROTEIN-L-ISOASPARTATE O-METHYLTRANSFERASE"/>
    <property type="match status" value="1"/>
</dbReference>
<comment type="catalytic activity">
    <reaction evidence="7">
        <text>[protein]-L-isoaspartate + S-adenosyl-L-methionine = [protein]-L-isoaspartate alpha-methyl ester + S-adenosyl-L-homocysteine</text>
        <dbReference type="Rhea" id="RHEA:12705"/>
        <dbReference type="Rhea" id="RHEA-COMP:12143"/>
        <dbReference type="Rhea" id="RHEA-COMP:12144"/>
        <dbReference type="ChEBI" id="CHEBI:57856"/>
        <dbReference type="ChEBI" id="CHEBI:59789"/>
        <dbReference type="ChEBI" id="CHEBI:90596"/>
        <dbReference type="ChEBI" id="CHEBI:90598"/>
        <dbReference type="EC" id="2.1.1.77"/>
    </reaction>
</comment>
<gene>
    <name evidence="7" type="primary">pcm</name>
    <name evidence="8" type="ORF">G3567_06130</name>
</gene>
<comment type="caution">
    <text evidence="8">The sequence shown here is derived from an EMBL/GenBank/DDBJ whole genome shotgun (WGS) entry which is preliminary data.</text>
</comment>
<keyword evidence="6 7" id="KW-0949">S-adenosyl-L-methionine</keyword>
<dbReference type="SUPFAM" id="SSF53335">
    <property type="entry name" value="S-adenosyl-L-methionine-dependent methyltransferases"/>
    <property type="match status" value="1"/>
</dbReference>
<dbReference type="Pfam" id="PF01135">
    <property type="entry name" value="PCMT"/>
    <property type="match status" value="1"/>
</dbReference>
<dbReference type="InterPro" id="IPR029063">
    <property type="entry name" value="SAM-dependent_MTases_sf"/>
</dbReference>
<dbReference type="RefSeq" id="WP_164004453.1">
    <property type="nucleotide sequence ID" value="NZ_JAAIKD010000003.1"/>
</dbReference>
<dbReference type="Proteomes" id="UP000478505">
    <property type="component" value="Unassembled WGS sequence"/>
</dbReference>
<evidence type="ECO:0000256" key="6">
    <source>
        <dbReference type="ARBA" id="ARBA00022691"/>
    </source>
</evidence>
<accession>A0A6B3R3M7</accession>
<dbReference type="AlphaFoldDB" id="A0A6B3R3M7"/>
<evidence type="ECO:0000256" key="3">
    <source>
        <dbReference type="ARBA" id="ARBA00022490"/>
    </source>
</evidence>
<dbReference type="GO" id="GO:0030091">
    <property type="term" value="P:protein repair"/>
    <property type="evidence" value="ECO:0007669"/>
    <property type="project" value="UniProtKB-UniRule"/>
</dbReference>
<dbReference type="HAMAP" id="MF_00090">
    <property type="entry name" value="PIMT"/>
    <property type="match status" value="1"/>
</dbReference>
<keyword evidence="3 7" id="KW-0963">Cytoplasm</keyword>
<evidence type="ECO:0000256" key="2">
    <source>
        <dbReference type="ARBA" id="ARBA00005369"/>
    </source>
</evidence>
<dbReference type="PANTHER" id="PTHR11579:SF0">
    <property type="entry name" value="PROTEIN-L-ISOASPARTATE(D-ASPARTATE) O-METHYLTRANSFERASE"/>
    <property type="match status" value="1"/>
</dbReference>
<evidence type="ECO:0000256" key="5">
    <source>
        <dbReference type="ARBA" id="ARBA00022679"/>
    </source>
</evidence>
<evidence type="ECO:0000256" key="1">
    <source>
        <dbReference type="ARBA" id="ARBA00004496"/>
    </source>
</evidence>
<dbReference type="EMBL" id="JAAIKD010000003">
    <property type="protein sequence ID" value="NEV93727.1"/>
    <property type="molecule type" value="Genomic_DNA"/>
</dbReference>
<dbReference type="GO" id="GO:0004719">
    <property type="term" value="F:protein-L-isoaspartate (D-aspartate) O-methyltransferase activity"/>
    <property type="evidence" value="ECO:0007669"/>
    <property type="project" value="UniProtKB-UniRule"/>
</dbReference>
<organism evidence="8 9">
    <name type="scientific">Psychroflexus aurantiacus</name>
    <dbReference type="NCBI Taxonomy" id="2709310"/>
    <lineage>
        <taxon>Bacteria</taxon>
        <taxon>Pseudomonadati</taxon>
        <taxon>Bacteroidota</taxon>
        <taxon>Flavobacteriia</taxon>
        <taxon>Flavobacteriales</taxon>
        <taxon>Flavobacteriaceae</taxon>
        <taxon>Psychroflexus</taxon>
    </lineage>
</organism>
<dbReference type="GO" id="GO:0032259">
    <property type="term" value="P:methylation"/>
    <property type="evidence" value="ECO:0007669"/>
    <property type="project" value="UniProtKB-KW"/>
</dbReference>